<reference evidence="2" key="1">
    <citation type="journal article" date="2006" name="Proc. Natl. Acad. Sci. U.S.A.">
        <title>Molecular and functional analysis of nicotinate catabolism in Eubacterium barkeri.</title>
        <authorList>
            <person name="Alhapel A."/>
            <person name="Darley D.J."/>
            <person name="Wagener N."/>
            <person name="Eckel E."/>
            <person name="Elsner N."/>
            <person name="Pierik A.J."/>
        </authorList>
    </citation>
    <scope>NUCLEOTIDE SEQUENCE</scope>
    <source>
        <strain evidence="2">DSM 1223</strain>
    </source>
</reference>
<dbReference type="EMBL" id="FNOU01000012">
    <property type="protein sequence ID" value="SDX95469.1"/>
    <property type="molecule type" value="Genomic_DNA"/>
</dbReference>
<evidence type="ECO:0000313" key="4">
    <source>
        <dbReference type="Proteomes" id="UP000199652"/>
    </source>
</evidence>
<evidence type="ECO:0000313" key="2">
    <source>
        <dbReference type="EMBL" id="ABC88410.1"/>
    </source>
</evidence>
<organism evidence="2">
    <name type="scientific">Eubacterium barkeri</name>
    <name type="common">Clostridium barkeri</name>
    <dbReference type="NCBI Taxonomy" id="1528"/>
    <lineage>
        <taxon>Bacteria</taxon>
        <taxon>Bacillati</taxon>
        <taxon>Bacillota</taxon>
        <taxon>Clostridia</taxon>
        <taxon>Eubacteriales</taxon>
        <taxon>Eubacteriaceae</taxon>
        <taxon>Eubacterium</taxon>
    </lineage>
</organism>
<name>Q0QLE0_EUBBA</name>
<protein>
    <submittedName>
        <fullName evidence="2">Uncharacterized protein</fullName>
    </submittedName>
</protein>
<feature type="region of interest" description="Disordered" evidence="1">
    <location>
        <begin position="53"/>
        <end position="74"/>
    </location>
</feature>
<reference evidence="3" key="2">
    <citation type="submission" date="2016-10" db="EMBL/GenBank/DDBJ databases">
        <authorList>
            <person name="de Groot N.N."/>
        </authorList>
    </citation>
    <scope>NUCLEOTIDE SEQUENCE [LARGE SCALE GENOMIC DNA]</scope>
    <source>
        <strain evidence="3">VPI 5359</strain>
    </source>
</reference>
<dbReference type="Proteomes" id="UP000199652">
    <property type="component" value="Unassembled WGS sequence"/>
</dbReference>
<gene>
    <name evidence="3" type="ORF">SAMN04488579_1122</name>
</gene>
<accession>Q0QLE0</accession>
<dbReference type="AlphaFoldDB" id="Q0QLE0"/>
<reference evidence="4" key="3">
    <citation type="submission" date="2016-10" db="EMBL/GenBank/DDBJ databases">
        <authorList>
            <person name="Varghese N."/>
            <person name="Submissions S."/>
        </authorList>
    </citation>
    <scope>NUCLEOTIDE SEQUENCE [LARGE SCALE GENOMIC DNA]</scope>
    <source>
        <strain evidence="4">VPI 5359</strain>
    </source>
</reference>
<evidence type="ECO:0000256" key="1">
    <source>
        <dbReference type="SAM" id="MobiDB-lite"/>
    </source>
</evidence>
<evidence type="ECO:0000313" key="3">
    <source>
        <dbReference type="EMBL" id="SDX95469.1"/>
    </source>
</evidence>
<proteinExistence type="predicted"/>
<dbReference type="EMBL" id="DQ310789">
    <property type="protein sequence ID" value="ABC88410.1"/>
    <property type="molecule type" value="Genomic_DNA"/>
</dbReference>
<keyword evidence="4" id="KW-1185">Reference proteome</keyword>
<dbReference type="STRING" id="1528.SAMN04488579_1122"/>
<feature type="region of interest" description="Disordered" evidence="1">
    <location>
        <begin position="133"/>
        <end position="156"/>
    </location>
</feature>
<sequence length="156" mass="16956">MKGRGAGHMLSLRLLADSDGGCYRKCMALSNIHPSAPMQTYVKDMSIPPLIVGHRRPGNPVSKSTSQISGETSDRCGGNNTLRVVGHIFCGSPHRGELACVRKRGAVSVTHPVRIRKWTEQIAYVRPPAALRDPTLPPLQPPVSSRPQNETPMICI</sequence>
<feature type="compositionally biased region" description="Polar residues" evidence="1">
    <location>
        <begin position="142"/>
        <end position="156"/>
    </location>
</feature>
<feature type="compositionally biased region" description="Polar residues" evidence="1">
    <location>
        <begin position="61"/>
        <end position="71"/>
    </location>
</feature>